<accession>C5R846</accession>
<dbReference type="RefSeq" id="WP_002829063.1">
    <property type="nucleotide sequence ID" value="NZ_GG697136.1"/>
</dbReference>
<gene>
    <name evidence="1" type="ORF">HMPREF0877_0141</name>
</gene>
<dbReference type="Proteomes" id="UP000004528">
    <property type="component" value="Unassembled WGS sequence"/>
</dbReference>
<dbReference type="HOGENOM" id="CLU_1947975_0_0_9"/>
<reference evidence="1 2" key="1">
    <citation type="submission" date="2009-04" db="EMBL/GenBank/DDBJ databases">
        <authorList>
            <person name="Qin X."/>
            <person name="Bachman B."/>
            <person name="Battles P."/>
            <person name="Bell A."/>
            <person name="Bess C."/>
            <person name="Bickham C."/>
            <person name="Chaboub L."/>
            <person name="Chen D."/>
            <person name="Coyle M."/>
            <person name="Deiros D.R."/>
            <person name="Dinh H."/>
            <person name="Forbes L."/>
            <person name="Fowler G."/>
            <person name="Francisco L."/>
            <person name="Fu Q."/>
            <person name="Gubbala S."/>
            <person name="Hale W."/>
            <person name="Han Y."/>
            <person name="Hemphill L."/>
            <person name="Highlander S.K."/>
            <person name="Hirani K."/>
            <person name="Hogues M."/>
            <person name="Jackson L."/>
            <person name="Jakkamsetti A."/>
            <person name="Javaid M."/>
            <person name="Jiang H."/>
            <person name="Korchina V."/>
            <person name="Kovar C."/>
            <person name="Lara F."/>
            <person name="Lee S."/>
            <person name="Mata R."/>
            <person name="Mathew T."/>
            <person name="Moen C."/>
            <person name="Morales K."/>
            <person name="Munidasa M."/>
            <person name="Nazareth L."/>
            <person name="Ngo R."/>
            <person name="Nguyen L."/>
            <person name="Okwuonu G."/>
            <person name="Ongeri F."/>
            <person name="Patil S."/>
            <person name="Petrosino J."/>
            <person name="Pham C."/>
            <person name="Pham P."/>
            <person name="Pu L.-L."/>
            <person name="Puazo M."/>
            <person name="Raj R."/>
            <person name="Reid J."/>
            <person name="Rouhana J."/>
            <person name="Saada N."/>
            <person name="Shang Y."/>
            <person name="Simmons D."/>
            <person name="Thornton R."/>
            <person name="Warren J."/>
            <person name="Weissenberger G."/>
            <person name="Zhang J."/>
            <person name="Zhang L."/>
            <person name="Zhou C."/>
            <person name="Zhu D."/>
            <person name="Muzny D."/>
            <person name="Worley K."/>
            <person name="Gibbs R."/>
        </authorList>
    </citation>
    <scope>NUCLEOTIDE SEQUENCE [LARGE SCALE GENOMIC DNA]</scope>
    <source>
        <strain evidence="1 2">ATCC 33313</strain>
    </source>
</reference>
<dbReference type="STRING" id="585506.HMPREF0877_0141"/>
<name>C5R846_WEIPA</name>
<evidence type="ECO:0000313" key="1">
    <source>
        <dbReference type="EMBL" id="EER75630.1"/>
    </source>
</evidence>
<comment type="caution">
    <text evidence="1">The sequence shown here is derived from an EMBL/GenBank/DDBJ whole genome shotgun (WGS) entry which is preliminary data.</text>
</comment>
<sequence length="129" mass="14997">MYKYVVVYELAGMKAYFASENPVNLEWVYSADGAKLFSRTKADELAETLSRLDLFSAGSISVEQDPNPISVWEVIGDDTYSLWLSESKRSAYEFGLNNLDRLLKRFKRVDIYQRVLDSNLEREKVYEFI</sequence>
<organism evidence="1 2">
    <name type="scientific">Weissella paramesenteroides ATCC 33313</name>
    <dbReference type="NCBI Taxonomy" id="585506"/>
    <lineage>
        <taxon>Bacteria</taxon>
        <taxon>Bacillati</taxon>
        <taxon>Bacillota</taxon>
        <taxon>Bacilli</taxon>
        <taxon>Lactobacillales</taxon>
        <taxon>Lactobacillaceae</taxon>
        <taxon>Weissella</taxon>
    </lineage>
</organism>
<dbReference type="AlphaFoldDB" id="C5R846"/>
<keyword evidence="2" id="KW-1185">Reference proteome</keyword>
<proteinExistence type="predicted"/>
<dbReference type="EMBL" id="ACKU01000004">
    <property type="protein sequence ID" value="EER75630.1"/>
    <property type="molecule type" value="Genomic_DNA"/>
</dbReference>
<protein>
    <submittedName>
        <fullName evidence="1">Uncharacterized protein</fullName>
    </submittedName>
</protein>
<evidence type="ECO:0000313" key="2">
    <source>
        <dbReference type="Proteomes" id="UP000004528"/>
    </source>
</evidence>